<keyword evidence="3" id="KW-1185">Reference proteome</keyword>
<evidence type="ECO:0000313" key="3">
    <source>
        <dbReference type="Proteomes" id="UP000729402"/>
    </source>
</evidence>
<dbReference type="Proteomes" id="UP000729402">
    <property type="component" value="Unassembled WGS sequence"/>
</dbReference>
<accession>A0A8J5WTX6</accession>
<dbReference type="OrthoDB" id="185373at2759"/>
<feature type="region of interest" description="Disordered" evidence="1">
    <location>
        <begin position="67"/>
        <end position="87"/>
    </location>
</feature>
<gene>
    <name evidence="2" type="ORF">GUJ93_ZPchr0012g18994</name>
</gene>
<comment type="caution">
    <text evidence="2">The sequence shown here is derived from an EMBL/GenBank/DDBJ whole genome shotgun (WGS) entry which is preliminary data.</text>
</comment>
<feature type="region of interest" description="Disordered" evidence="1">
    <location>
        <begin position="36"/>
        <end position="55"/>
    </location>
</feature>
<protein>
    <submittedName>
        <fullName evidence="2">Uncharacterized protein</fullName>
    </submittedName>
</protein>
<dbReference type="AlphaFoldDB" id="A0A8J5WTX6"/>
<dbReference type="EMBL" id="JAAALK010000080">
    <property type="protein sequence ID" value="KAG8094414.1"/>
    <property type="molecule type" value="Genomic_DNA"/>
</dbReference>
<evidence type="ECO:0000256" key="1">
    <source>
        <dbReference type="SAM" id="MobiDB-lite"/>
    </source>
</evidence>
<proteinExistence type="predicted"/>
<name>A0A8J5WTX6_ZIZPA</name>
<reference evidence="2" key="2">
    <citation type="submission" date="2021-02" db="EMBL/GenBank/DDBJ databases">
        <authorList>
            <person name="Kimball J.A."/>
            <person name="Haas M.W."/>
            <person name="Macchietto M."/>
            <person name="Kono T."/>
            <person name="Duquette J."/>
            <person name="Shao M."/>
        </authorList>
    </citation>
    <scope>NUCLEOTIDE SEQUENCE</scope>
    <source>
        <tissue evidence="2">Fresh leaf tissue</tissue>
    </source>
</reference>
<reference evidence="2" key="1">
    <citation type="journal article" date="2021" name="bioRxiv">
        <title>Whole Genome Assembly and Annotation of Northern Wild Rice, Zizania palustris L., Supports a Whole Genome Duplication in the Zizania Genus.</title>
        <authorList>
            <person name="Haas M."/>
            <person name="Kono T."/>
            <person name="Macchietto M."/>
            <person name="Millas R."/>
            <person name="McGilp L."/>
            <person name="Shao M."/>
            <person name="Duquette J."/>
            <person name="Hirsch C.N."/>
            <person name="Kimball J."/>
        </authorList>
    </citation>
    <scope>NUCLEOTIDE SEQUENCE</scope>
    <source>
        <tissue evidence="2">Fresh leaf tissue</tissue>
    </source>
</reference>
<evidence type="ECO:0000313" key="2">
    <source>
        <dbReference type="EMBL" id="KAG8094414.1"/>
    </source>
</evidence>
<organism evidence="2 3">
    <name type="scientific">Zizania palustris</name>
    <name type="common">Northern wild rice</name>
    <dbReference type="NCBI Taxonomy" id="103762"/>
    <lineage>
        <taxon>Eukaryota</taxon>
        <taxon>Viridiplantae</taxon>
        <taxon>Streptophyta</taxon>
        <taxon>Embryophyta</taxon>
        <taxon>Tracheophyta</taxon>
        <taxon>Spermatophyta</taxon>
        <taxon>Magnoliopsida</taxon>
        <taxon>Liliopsida</taxon>
        <taxon>Poales</taxon>
        <taxon>Poaceae</taxon>
        <taxon>BOP clade</taxon>
        <taxon>Oryzoideae</taxon>
        <taxon>Oryzeae</taxon>
        <taxon>Zizaniinae</taxon>
        <taxon>Zizania</taxon>
    </lineage>
</organism>
<sequence>MISDEDHPFFYNPSTQSSYTSTESMSFMCLPPPTLDPLITHEPSPPTSAAPPHYKQPIIHVYTRRPTNLMESPPNPTSLASPNVLVSDDSNTFDESHAISDESQVDSERISLCVCVCVLA</sequence>